<dbReference type="GO" id="GO:0030488">
    <property type="term" value="P:tRNA methylation"/>
    <property type="evidence" value="ECO:0007669"/>
    <property type="project" value="TreeGrafter"/>
</dbReference>
<dbReference type="RefSeq" id="WP_182582236.1">
    <property type="nucleotide sequence ID" value="NZ_JABVCQ010000004.1"/>
</dbReference>
<protein>
    <submittedName>
        <fullName evidence="3">50S ribosome-binding GTPase</fullName>
    </submittedName>
</protein>
<accession>A0A839HD52</accession>
<dbReference type="Gene3D" id="3.40.50.300">
    <property type="entry name" value="P-loop containing nucleotide triphosphate hydrolases"/>
    <property type="match status" value="1"/>
</dbReference>
<keyword evidence="1" id="KW-1133">Transmembrane helix</keyword>
<feature type="domain" description="G" evidence="2">
    <location>
        <begin position="284"/>
        <end position="385"/>
    </location>
</feature>
<dbReference type="GO" id="GO:0002098">
    <property type="term" value="P:tRNA wobble uridine modification"/>
    <property type="evidence" value="ECO:0007669"/>
    <property type="project" value="TreeGrafter"/>
</dbReference>
<evidence type="ECO:0000256" key="1">
    <source>
        <dbReference type="SAM" id="Phobius"/>
    </source>
</evidence>
<name>A0A839HD52_9GAMM</name>
<feature type="transmembrane region" description="Helical" evidence="1">
    <location>
        <begin position="40"/>
        <end position="60"/>
    </location>
</feature>
<dbReference type="GO" id="GO:0005525">
    <property type="term" value="F:GTP binding"/>
    <property type="evidence" value="ECO:0007669"/>
    <property type="project" value="InterPro"/>
</dbReference>
<dbReference type="PANTHER" id="PTHR42714:SF2">
    <property type="entry name" value="TRNA MODIFICATION GTPASE GTPBP3, MITOCHONDRIAL"/>
    <property type="match status" value="1"/>
</dbReference>
<dbReference type="Pfam" id="PF01926">
    <property type="entry name" value="MMR_HSR1"/>
    <property type="match status" value="1"/>
</dbReference>
<dbReference type="Proteomes" id="UP000548632">
    <property type="component" value="Unassembled WGS sequence"/>
</dbReference>
<organism evidence="3 4">
    <name type="scientific">Thiospirillum jenense</name>
    <dbReference type="NCBI Taxonomy" id="1653858"/>
    <lineage>
        <taxon>Bacteria</taxon>
        <taxon>Pseudomonadati</taxon>
        <taxon>Pseudomonadota</taxon>
        <taxon>Gammaproteobacteria</taxon>
        <taxon>Chromatiales</taxon>
        <taxon>Chromatiaceae</taxon>
        <taxon>Thiospirillum</taxon>
    </lineage>
</organism>
<dbReference type="PANTHER" id="PTHR42714">
    <property type="entry name" value="TRNA MODIFICATION GTPASE GTPBP3"/>
    <property type="match status" value="1"/>
</dbReference>
<dbReference type="CDD" id="cd00882">
    <property type="entry name" value="Ras_like_GTPase"/>
    <property type="match status" value="1"/>
</dbReference>
<dbReference type="GO" id="GO:0005829">
    <property type="term" value="C:cytosol"/>
    <property type="evidence" value="ECO:0007669"/>
    <property type="project" value="TreeGrafter"/>
</dbReference>
<sequence>MNIKQLHANGWWLIAALYALPFGVLMGAGGLWLFQQQWLLWWSALFVVSTGGAYGVGYWLQRRDQRLLQQTHTQPDPAWTSHEAAAWAEVEAFAAQLDLTKYPLEAQDTVPALARETLTRVARHFHPDVTEPLLELTLPHTLLIIEQAAQELRLSLVNNIPFSHQLKLGTLVRAYRWKAFAEKLSGLYQAGQLVINPLQGVMMLLRSELQAHGVKQVQQEFTGWLLRELVRLVGKHAIALYGGRPLALDVSPAAAPVTSLTAPSAAALQQVETAQLAVREEPLRILVLGRANAGKSSLINALFGQLQAATDLLPNTTRALTPYRLQRDGLDEALIFDSPDVEQLPPDGVGEAAALADMILWVTAAHCPDRHTERQRLDALRHAQTQQLHRRAPPLVVVVSHIDRLRPPREWQPPYDLTAGADNVKAMNIQAAISVAAIDLDVPIADVIPVCLAEGRIYNVDDTLWAALLNHLEQAQRLRLLRCHAARHSSEQWALLRRQLMNAGRFLLKIPK</sequence>
<comment type="caution">
    <text evidence="3">The sequence shown here is derived from an EMBL/GenBank/DDBJ whole genome shotgun (WGS) entry which is preliminary data.</text>
</comment>
<proteinExistence type="predicted"/>
<keyword evidence="1" id="KW-0472">Membrane</keyword>
<dbReference type="InterPro" id="IPR006073">
    <property type="entry name" value="GTP-bd"/>
</dbReference>
<dbReference type="SUPFAM" id="SSF52540">
    <property type="entry name" value="P-loop containing nucleoside triphosphate hydrolases"/>
    <property type="match status" value="1"/>
</dbReference>
<evidence type="ECO:0000313" key="3">
    <source>
        <dbReference type="EMBL" id="MBB1125117.1"/>
    </source>
</evidence>
<keyword evidence="1" id="KW-0812">Transmembrane</keyword>
<feature type="transmembrane region" description="Helical" evidence="1">
    <location>
        <begin position="12"/>
        <end position="34"/>
    </location>
</feature>
<evidence type="ECO:0000313" key="4">
    <source>
        <dbReference type="Proteomes" id="UP000548632"/>
    </source>
</evidence>
<reference evidence="3 4" key="1">
    <citation type="journal article" date="2020" name="Arch. Microbiol.">
        <title>The genome sequence of the giant phototrophic gammaproteobacterium Thiospirillum jenense gives insight into its physiological properties and phylogenetic relationships.</title>
        <authorList>
            <person name="Imhoff J.F."/>
            <person name="Meyer T.E."/>
            <person name="Kyndt J.A."/>
        </authorList>
    </citation>
    <scope>NUCLEOTIDE SEQUENCE [LARGE SCALE GENOMIC DNA]</scope>
    <source>
        <strain evidence="3 4">DSM 216</strain>
    </source>
</reference>
<dbReference type="EMBL" id="JABVCQ010000004">
    <property type="protein sequence ID" value="MBB1125117.1"/>
    <property type="molecule type" value="Genomic_DNA"/>
</dbReference>
<dbReference type="AlphaFoldDB" id="A0A839HD52"/>
<keyword evidence="4" id="KW-1185">Reference proteome</keyword>
<gene>
    <name evidence="3" type="ORF">HUK38_02590</name>
</gene>
<dbReference type="InterPro" id="IPR027417">
    <property type="entry name" value="P-loop_NTPase"/>
</dbReference>
<evidence type="ECO:0000259" key="2">
    <source>
        <dbReference type="Pfam" id="PF01926"/>
    </source>
</evidence>